<dbReference type="Pfam" id="PF16113">
    <property type="entry name" value="ECH_2"/>
    <property type="match status" value="1"/>
</dbReference>
<protein>
    <recommendedName>
        <fullName evidence="2">3-hydroxyisobutyryl-CoA hydrolase</fullName>
        <ecNumber evidence="2">3.1.2.4</ecNumber>
    </recommendedName>
</protein>
<dbReference type="NCBIfam" id="NF004127">
    <property type="entry name" value="PRK05617.1"/>
    <property type="match status" value="1"/>
</dbReference>
<comment type="catalytic activity">
    <reaction evidence="1">
        <text>3-hydroxy-2-methylpropanoyl-CoA + H2O = 3-hydroxy-2-methylpropanoate + CoA + H(+)</text>
        <dbReference type="Rhea" id="RHEA:20888"/>
        <dbReference type="ChEBI" id="CHEBI:11805"/>
        <dbReference type="ChEBI" id="CHEBI:15377"/>
        <dbReference type="ChEBI" id="CHEBI:15378"/>
        <dbReference type="ChEBI" id="CHEBI:57287"/>
        <dbReference type="ChEBI" id="CHEBI:57340"/>
        <dbReference type="EC" id="3.1.2.4"/>
    </reaction>
</comment>
<accession>A0ABQ3ITM4</accession>
<proteinExistence type="predicted"/>
<keyword evidence="3" id="KW-0378">Hydrolase</keyword>
<organism evidence="5 6">
    <name type="scientific">Aliiroseovarius zhejiangensis</name>
    <dbReference type="NCBI Taxonomy" id="1632025"/>
    <lineage>
        <taxon>Bacteria</taxon>
        <taxon>Pseudomonadati</taxon>
        <taxon>Pseudomonadota</taxon>
        <taxon>Alphaproteobacteria</taxon>
        <taxon>Rhodobacterales</taxon>
        <taxon>Paracoccaceae</taxon>
        <taxon>Aliiroseovarius</taxon>
    </lineage>
</organism>
<dbReference type="PANTHER" id="PTHR43176">
    <property type="entry name" value="3-HYDROXYISOBUTYRYL-COA HYDROLASE-RELATED"/>
    <property type="match status" value="1"/>
</dbReference>
<evidence type="ECO:0000256" key="1">
    <source>
        <dbReference type="ARBA" id="ARBA00001709"/>
    </source>
</evidence>
<evidence type="ECO:0000256" key="3">
    <source>
        <dbReference type="ARBA" id="ARBA00022801"/>
    </source>
</evidence>
<evidence type="ECO:0000259" key="4">
    <source>
        <dbReference type="Pfam" id="PF16113"/>
    </source>
</evidence>
<gene>
    <name evidence="5" type="ORF">GCM10016455_10330</name>
</gene>
<dbReference type="PANTHER" id="PTHR43176:SF3">
    <property type="entry name" value="3-HYDROXYISOBUTYRYL-COA HYDROLASE, MITOCHONDRIAL"/>
    <property type="match status" value="1"/>
</dbReference>
<reference evidence="6" key="1">
    <citation type="journal article" date="2019" name="Int. J. Syst. Evol. Microbiol.">
        <title>The Global Catalogue of Microorganisms (GCM) 10K type strain sequencing project: providing services to taxonomists for standard genome sequencing and annotation.</title>
        <authorList>
            <consortium name="The Broad Institute Genomics Platform"/>
            <consortium name="The Broad Institute Genome Sequencing Center for Infectious Disease"/>
            <person name="Wu L."/>
            <person name="Ma J."/>
        </authorList>
    </citation>
    <scope>NUCLEOTIDE SEQUENCE [LARGE SCALE GENOMIC DNA]</scope>
    <source>
        <strain evidence="6">KCTC 42443</strain>
    </source>
</reference>
<evidence type="ECO:0000313" key="6">
    <source>
        <dbReference type="Proteomes" id="UP000609802"/>
    </source>
</evidence>
<evidence type="ECO:0000313" key="5">
    <source>
        <dbReference type="EMBL" id="GHE92246.1"/>
    </source>
</evidence>
<sequence>MSDISIRKEGKAGRITLTRPDALNALSYDMCLAIDVALIDWIDDDEVALIIIDAEGDRAFCAGGDIREIYEIGQSGDPTRARNFWRDEYRMNARLFQFPKPIVSFMQGFTMGGGVGVGCHASHRIMARSSRMAMPECGIGLVPDVGGSLILAHAPGRLGEYIGMTGARMAPGDAIHAGFADYVIRQAEWPALKADLIRTGDPSHVNEAAIPAIPGNLSAMLPMIDAHFGGGSLGEIVASLRSDDSVFASNTLEVLGRNSPLSMACTVEMIHRLSTTHDVRKSLELEYRFVYRALDQSDLMEGIRAAVIDKDRSPNWKHGLDDLPDDAVDKMLAPLGENTLTFEGDLP</sequence>
<dbReference type="EMBL" id="BNCH01000002">
    <property type="protein sequence ID" value="GHE92246.1"/>
    <property type="molecule type" value="Genomic_DNA"/>
</dbReference>
<dbReference type="CDD" id="cd06558">
    <property type="entry name" value="crotonase-like"/>
    <property type="match status" value="1"/>
</dbReference>
<dbReference type="InterPro" id="IPR032259">
    <property type="entry name" value="HIBYL-CoA-H"/>
</dbReference>
<name>A0ABQ3ITM4_9RHOB</name>
<keyword evidence="6" id="KW-1185">Reference proteome</keyword>
<dbReference type="RefSeq" id="WP_191285429.1">
    <property type="nucleotide sequence ID" value="NZ_BNCH01000002.1"/>
</dbReference>
<evidence type="ECO:0000256" key="2">
    <source>
        <dbReference type="ARBA" id="ARBA00011915"/>
    </source>
</evidence>
<dbReference type="Gene3D" id="3.90.226.10">
    <property type="entry name" value="2-enoyl-CoA Hydratase, Chain A, domain 1"/>
    <property type="match status" value="1"/>
</dbReference>
<dbReference type="Proteomes" id="UP000609802">
    <property type="component" value="Unassembled WGS sequence"/>
</dbReference>
<dbReference type="InterPro" id="IPR045004">
    <property type="entry name" value="ECH_dom"/>
</dbReference>
<dbReference type="SUPFAM" id="SSF52096">
    <property type="entry name" value="ClpP/crotonase"/>
    <property type="match status" value="1"/>
</dbReference>
<comment type="caution">
    <text evidence="5">The sequence shown here is derived from an EMBL/GenBank/DDBJ whole genome shotgun (WGS) entry which is preliminary data.</text>
</comment>
<dbReference type="InterPro" id="IPR029045">
    <property type="entry name" value="ClpP/crotonase-like_dom_sf"/>
</dbReference>
<feature type="domain" description="Enoyl-CoA hydratase/isomerase" evidence="4">
    <location>
        <begin position="13"/>
        <end position="332"/>
    </location>
</feature>
<dbReference type="EC" id="3.1.2.4" evidence="2"/>